<evidence type="ECO:0000256" key="3">
    <source>
        <dbReference type="ARBA" id="ARBA00022989"/>
    </source>
</evidence>
<keyword evidence="4" id="KW-0472">Membrane</keyword>
<keyword evidence="5" id="KW-0732">Signal</keyword>
<dbReference type="PROSITE" id="PS51257">
    <property type="entry name" value="PROKAR_LIPOPROTEIN"/>
    <property type="match status" value="1"/>
</dbReference>
<reference evidence="6" key="1">
    <citation type="submission" date="2021-01" db="EMBL/GenBank/DDBJ databases">
        <title>Whole genome shotgun sequence of Sphaerimonospora thailandensis NBRC 107569.</title>
        <authorList>
            <person name="Komaki H."/>
            <person name="Tamura T."/>
        </authorList>
    </citation>
    <scope>NUCLEOTIDE SEQUENCE</scope>
    <source>
        <strain evidence="6">NBRC 107569</strain>
    </source>
</reference>
<dbReference type="AlphaFoldDB" id="A0A8J3RAL5"/>
<dbReference type="PANTHER" id="PTHR30168:SF0">
    <property type="entry name" value="INNER MEMBRANE PROTEIN"/>
    <property type="match status" value="1"/>
</dbReference>
<evidence type="ECO:0000313" key="7">
    <source>
        <dbReference type="Proteomes" id="UP000610966"/>
    </source>
</evidence>
<comment type="subcellular location">
    <subcellularLocation>
        <location evidence="1">Membrane</location>
        <topology evidence="1">Single-pass membrane protein</topology>
    </subcellularLocation>
</comment>
<evidence type="ECO:0008006" key="8">
    <source>
        <dbReference type="Google" id="ProtNLM"/>
    </source>
</evidence>
<feature type="chain" id="PRO_5038889686" description="Metalloprotease" evidence="5">
    <location>
        <begin position="19"/>
        <end position="236"/>
    </location>
</feature>
<dbReference type="RefSeq" id="WP_204016116.1">
    <property type="nucleotide sequence ID" value="NZ_BOOG01000022.1"/>
</dbReference>
<feature type="signal peptide" evidence="5">
    <location>
        <begin position="1"/>
        <end position="18"/>
    </location>
</feature>
<keyword evidence="7" id="KW-1185">Reference proteome</keyword>
<proteinExistence type="predicted"/>
<keyword evidence="3" id="KW-1133">Transmembrane helix</keyword>
<evidence type="ECO:0000256" key="5">
    <source>
        <dbReference type="SAM" id="SignalP"/>
    </source>
</evidence>
<sequence>MSSPRVLLAILLSAALTASCGLDEEPTASPPKKPRKTAEAVKAASGCDEAGDGFESDVKLVRCLTEKFWVKRFKDAGGTYQPIKRFIAYRGNRAPSSATCAGEKAEPENAFYCSDGHFIAYDVDWLKSMYRQIGDAAVYFVIPHEFGHSVQAQLGTEFKYNVKLELQADCYAGATLAGLVESEELEFEDGDDEELIANLEEVGDPTDEWWEPDAHGTPEKRMKALVKGLEKGVDAC</sequence>
<comment type="caution">
    <text evidence="6">The sequence shown here is derived from an EMBL/GenBank/DDBJ whole genome shotgun (WGS) entry which is preliminary data.</text>
</comment>
<protein>
    <recommendedName>
        <fullName evidence="8">Metalloprotease</fullName>
    </recommendedName>
</protein>
<name>A0A8J3RAL5_9ACTN</name>
<accession>A0A8J3RAL5</accession>
<dbReference type="Pfam" id="PF04228">
    <property type="entry name" value="Zn_peptidase"/>
    <property type="match status" value="1"/>
</dbReference>
<dbReference type="EMBL" id="BOOG01000022">
    <property type="protein sequence ID" value="GIH70392.1"/>
    <property type="molecule type" value="Genomic_DNA"/>
</dbReference>
<organism evidence="6 7">
    <name type="scientific">Sphaerimonospora thailandensis</name>
    <dbReference type="NCBI Taxonomy" id="795644"/>
    <lineage>
        <taxon>Bacteria</taxon>
        <taxon>Bacillati</taxon>
        <taxon>Actinomycetota</taxon>
        <taxon>Actinomycetes</taxon>
        <taxon>Streptosporangiales</taxon>
        <taxon>Streptosporangiaceae</taxon>
        <taxon>Sphaerimonospora</taxon>
    </lineage>
</organism>
<keyword evidence="2" id="KW-0812">Transmembrane</keyword>
<gene>
    <name evidence="6" type="ORF">Mth01_26450</name>
</gene>
<dbReference type="GO" id="GO:0016020">
    <property type="term" value="C:membrane"/>
    <property type="evidence" value="ECO:0007669"/>
    <property type="project" value="UniProtKB-SubCell"/>
</dbReference>
<evidence type="ECO:0000313" key="6">
    <source>
        <dbReference type="EMBL" id="GIH70392.1"/>
    </source>
</evidence>
<dbReference type="PANTHER" id="PTHR30168">
    <property type="entry name" value="PUTATIVE MEMBRANE PROTEIN YPFJ"/>
    <property type="match status" value="1"/>
</dbReference>
<evidence type="ECO:0000256" key="2">
    <source>
        <dbReference type="ARBA" id="ARBA00022692"/>
    </source>
</evidence>
<dbReference type="Proteomes" id="UP000610966">
    <property type="component" value="Unassembled WGS sequence"/>
</dbReference>
<dbReference type="InterPro" id="IPR007343">
    <property type="entry name" value="Uncharacterised_pept_Zn_put"/>
</dbReference>
<evidence type="ECO:0000256" key="4">
    <source>
        <dbReference type="ARBA" id="ARBA00023136"/>
    </source>
</evidence>
<evidence type="ECO:0000256" key="1">
    <source>
        <dbReference type="ARBA" id="ARBA00004167"/>
    </source>
</evidence>